<dbReference type="RefSeq" id="WP_137615328.1">
    <property type="nucleotide sequence ID" value="NZ_BJDI01000002.1"/>
</dbReference>
<dbReference type="InterPro" id="IPR002577">
    <property type="entry name" value="HTH_HxlR"/>
</dbReference>
<keyword evidence="6" id="KW-1185">Reference proteome</keyword>
<evidence type="ECO:0000313" key="6">
    <source>
        <dbReference type="Proteomes" id="UP001596171"/>
    </source>
</evidence>
<comment type="caution">
    <text evidence="5">The sequence shown here is derived from an EMBL/GenBank/DDBJ whole genome shotgun (WGS) entry which is preliminary data.</text>
</comment>
<evidence type="ECO:0000256" key="1">
    <source>
        <dbReference type="ARBA" id="ARBA00023015"/>
    </source>
</evidence>
<feature type="domain" description="HTH hxlR-type" evidence="4">
    <location>
        <begin position="12"/>
        <end position="111"/>
    </location>
</feature>
<dbReference type="PANTHER" id="PTHR33204:SF33">
    <property type="entry name" value="TRANSCRIPTIONAL REGULATOR, MARR FAMILY"/>
    <property type="match status" value="1"/>
</dbReference>
<dbReference type="PROSITE" id="PS51118">
    <property type="entry name" value="HTH_HXLR"/>
    <property type="match status" value="1"/>
</dbReference>
<evidence type="ECO:0000256" key="3">
    <source>
        <dbReference type="ARBA" id="ARBA00023163"/>
    </source>
</evidence>
<dbReference type="Gene3D" id="1.10.10.10">
    <property type="entry name" value="Winged helix-like DNA-binding domain superfamily/Winged helix DNA-binding domain"/>
    <property type="match status" value="1"/>
</dbReference>
<reference evidence="6" key="1">
    <citation type="journal article" date="2019" name="Int. J. Syst. Evol. Microbiol.">
        <title>The Global Catalogue of Microorganisms (GCM) 10K type strain sequencing project: providing services to taxonomists for standard genome sequencing and annotation.</title>
        <authorList>
            <consortium name="The Broad Institute Genomics Platform"/>
            <consortium name="The Broad Institute Genome Sequencing Center for Infectious Disease"/>
            <person name="Wu L."/>
            <person name="Ma J."/>
        </authorList>
    </citation>
    <scope>NUCLEOTIDE SEQUENCE [LARGE SCALE GENOMIC DNA]</scope>
    <source>
        <strain evidence="6">CCM 8930</strain>
    </source>
</reference>
<gene>
    <name evidence="5" type="ORF">ACFP1L_07490</name>
</gene>
<accession>A0ABW1SK34</accession>
<evidence type="ECO:0000313" key="5">
    <source>
        <dbReference type="EMBL" id="MFC6201713.1"/>
    </source>
</evidence>
<protein>
    <submittedName>
        <fullName evidence="5">Winged helix-turn-helix transcriptional regulator</fullName>
    </submittedName>
</protein>
<dbReference type="Pfam" id="PF01638">
    <property type="entry name" value="HxlR"/>
    <property type="match status" value="1"/>
</dbReference>
<keyword evidence="1" id="KW-0805">Transcription regulation</keyword>
<dbReference type="InterPro" id="IPR036390">
    <property type="entry name" value="WH_DNA-bd_sf"/>
</dbReference>
<name>A0ABW1SK34_9LACO</name>
<keyword evidence="2" id="KW-0238">DNA-binding</keyword>
<dbReference type="InterPro" id="IPR036388">
    <property type="entry name" value="WH-like_DNA-bd_sf"/>
</dbReference>
<evidence type="ECO:0000259" key="4">
    <source>
        <dbReference type="PROSITE" id="PS51118"/>
    </source>
</evidence>
<dbReference type="PANTHER" id="PTHR33204">
    <property type="entry name" value="TRANSCRIPTIONAL REGULATOR, MARR FAMILY"/>
    <property type="match status" value="1"/>
</dbReference>
<organism evidence="5 6">
    <name type="scientific">Lactiplantibacillus nangangensis</name>
    <dbReference type="NCBI Taxonomy" id="2559917"/>
    <lineage>
        <taxon>Bacteria</taxon>
        <taxon>Bacillati</taxon>
        <taxon>Bacillota</taxon>
        <taxon>Bacilli</taxon>
        <taxon>Lactobacillales</taxon>
        <taxon>Lactobacillaceae</taxon>
        <taxon>Lactiplantibacillus</taxon>
    </lineage>
</organism>
<dbReference type="SUPFAM" id="SSF46785">
    <property type="entry name" value="Winged helix' DNA-binding domain"/>
    <property type="match status" value="1"/>
</dbReference>
<dbReference type="Proteomes" id="UP001596171">
    <property type="component" value="Unassembled WGS sequence"/>
</dbReference>
<dbReference type="EMBL" id="JBHSSE010000016">
    <property type="protein sequence ID" value="MFC6201713.1"/>
    <property type="molecule type" value="Genomic_DNA"/>
</dbReference>
<keyword evidence="3" id="KW-0804">Transcription</keyword>
<sequence>MTRYRYDCAEGCPIVSTLQLISGKWKAVLIYQLFQHDTCRFRDFQQLYPNLSTRMLALQLKELEQDHLITKRVYPVMPPKTDYRLTDYGRTLQPLIHEMAKWEQQYNRIATDQPNG</sequence>
<proteinExistence type="predicted"/>
<evidence type="ECO:0000256" key="2">
    <source>
        <dbReference type="ARBA" id="ARBA00023125"/>
    </source>
</evidence>